<dbReference type="EMBL" id="WKPR01000019">
    <property type="protein sequence ID" value="MSB21101.1"/>
    <property type="molecule type" value="Genomic_DNA"/>
</dbReference>
<feature type="transmembrane region" description="Helical" evidence="7">
    <location>
        <begin position="358"/>
        <end position="391"/>
    </location>
</feature>
<gene>
    <name evidence="10" type="ORF">GKE97_16440</name>
    <name evidence="9" type="ORF">PND83_01265</name>
</gene>
<comment type="caution">
    <text evidence="10">The sequence shown here is derived from an EMBL/GenBank/DDBJ whole genome shotgun (WGS) entry which is preliminary data.</text>
</comment>
<protein>
    <submittedName>
        <fullName evidence="9">SLC13 family permease</fullName>
    </submittedName>
    <submittedName>
        <fullName evidence="10">SLC13/DASS family transporter</fullName>
    </submittedName>
</protein>
<organism evidence="10 11">
    <name type="scientific">Flavonifractor plautii</name>
    <name type="common">Fusobacterium plautii</name>
    <dbReference type="NCBI Taxonomy" id="292800"/>
    <lineage>
        <taxon>Bacteria</taxon>
        <taxon>Bacillati</taxon>
        <taxon>Bacillota</taxon>
        <taxon>Clostridia</taxon>
        <taxon>Eubacteriales</taxon>
        <taxon>Oscillospiraceae</taxon>
        <taxon>Flavonifractor</taxon>
    </lineage>
</organism>
<evidence type="ECO:0000256" key="5">
    <source>
        <dbReference type="ARBA" id="ARBA00022989"/>
    </source>
</evidence>
<dbReference type="InterPro" id="IPR051679">
    <property type="entry name" value="DASS-Related_Transporters"/>
</dbReference>
<feature type="transmembrane region" description="Helical" evidence="7">
    <location>
        <begin position="93"/>
        <end position="116"/>
    </location>
</feature>
<name>A0A6I2R4K3_FLAPL</name>
<evidence type="ECO:0000313" key="9">
    <source>
        <dbReference type="EMBL" id="MDB7904599.1"/>
    </source>
</evidence>
<feature type="transmembrane region" description="Helical" evidence="7">
    <location>
        <begin position="43"/>
        <end position="60"/>
    </location>
</feature>
<dbReference type="GO" id="GO:0055085">
    <property type="term" value="P:transmembrane transport"/>
    <property type="evidence" value="ECO:0007669"/>
    <property type="project" value="InterPro"/>
</dbReference>
<dbReference type="Proteomes" id="UP000434475">
    <property type="component" value="Unassembled WGS sequence"/>
</dbReference>
<dbReference type="EMBL" id="JAQLWO010000001">
    <property type="protein sequence ID" value="MDB7904599.1"/>
    <property type="molecule type" value="Genomic_DNA"/>
</dbReference>
<evidence type="ECO:0000313" key="10">
    <source>
        <dbReference type="EMBL" id="MSB21101.1"/>
    </source>
</evidence>
<dbReference type="InterPro" id="IPR004680">
    <property type="entry name" value="Cit_transptr-like_dom"/>
</dbReference>
<proteinExistence type="predicted"/>
<keyword evidence="6 7" id="KW-0472">Membrane</keyword>
<dbReference type="GO" id="GO:0005886">
    <property type="term" value="C:plasma membrane"/>
    <property type="evidence" value="ECO:0007669"/>
    <property type="project" value="TreeGrafter"/>
</dbReference>
<accession>A0A6I2R4K3</accession>
<dbReference type="Proteomes" id="UP001211006">
    <property type="component" value="Unassembled WGS sequence"/>
</dbReference>
<feature type="transmembrane region" description="Helical" evidence="7">
    <location>
        <begin position="403"/>
        <end position="422"/>
    </location>
</feature>
<evidence type="ECO:0000256" key="6">
    <source>
        <dbReference type="ARBA" id="ARBA00023136"/>
    </source>
</evidence>
<comment type="subcellular location">
    <subcellularLocation>
        <location evidence="1">Membrane</location>
        <topology evidence="1">Multi-pass membrane protein</topology>
    </subcellularLocation>
</comment>
<feature type="transmembrane region" description="Helical" evidence="7">
    <location>
        <begin position="442"/>
        <end position="462"/>
    </location>
</feature>
<evidence type="ECO:0000256" key="2">
    <source>
        <dbReference type="ARBA" id="ARBA00022448"/>
    </source>
</evidence>
<reference evidence="9" key="2">
    <citation type="submission" date="2023-01" db="EMBL/GenBank/DDBJ databases">
        <title>Human gut microbiome strain richness.</title>
        <authorList>
            <person name="Chen-Liaw A."/>
        </authorList>
    </citation>
    <scope>NUCLEOTIDE SEQUENCE</scope>
    <source>
        <strain evidence="9">2225st1_A6_2225SCRN_200828</strain>
    </source>
</reference>
<sequence length="464" mass="47788">MSAGRPQNGRKRQAVAGIAVVAAACLLLWLGGDALALTQEARIALLVLVGACVLFFTELIPLGVSALLIPVVLCLTGVLTEAEAFASLCDDTILMFAGMFVVGQAMFAIGVAHRLGAWIARWSGGRPLALILGMGVVTVLLSSVLSNTGTVAVLLPICLGVAESSGVSKKWLLFTLANASGIGGMITMAGTPPNATVHSVLVQAGEAGFGFVEFAWLGIPVSAVGLLYLISPFCRKLLGVPRQVMLSPAAGRTAGSRTPEDRGAERSAGRQALSMAVLVGVVIIMATGWIPLGLAAVAGALLCVIVGLLSAREAIRAIDWSTIFLFAGTLALAEALETTGVGHLIAGLVVALCGGEINYYLLITVLFLFCGLITQFMSNTAACALLAPIGLQIAQGLGVAPKSVLIVVAAAACSSYLTPMATPPNTLVFGCGGFRFQDFLKAGMPLFLLTYLLCILIVPAVWPI</sequence>
<feature type="transmembrane region" description="Helical" evidence="7">
    <location>
        <begin position="209"/>
        <end position="230"/>
    </location>
</feature>
<evidence type="ECO:0000313" key="11">
    <source>
        <dbReference type="Proteomes" id="UP000434475"/>
    </source>
</evidence>
<feature type="transmembrane region" description="Helical" evidence="7">
    <location>
        <begin position="272"/>
        <end position="289"/>
    </location>
</feature>
<dbReference type="PANTHER" id="PTHR43652:SF1">
    <property type="entry name" value="RESPONSE REGULATOR"/>
    <property type="match status" value="1"/>
</dbReference>
<evidence type="ECO:0000256" key="1">
    <source>
        <dbReference type="ARBA" id="ARBA00004141"/>
    </source>
</evidence>
<dbReference type="Pfam" id="PF03600">
    <property type="entry name" value="CitMHS"/>
    <property type="match status" value="1"/>
</dbReference>
<feature type="transmembrane region" description="Helical" evidence="7">
    <location>
        <begin position="171"/>
        <end position="189"/>
    </location>
</feature>
<evidence type="ECO:0000256" key="3">
    <source>
        <dbReference type="ARBA" id="ARBA00022692"/>
    </source>
</evidence>
<dbReference type="PROSITE" id="PS51257">
    <property type="entry name" value="PROKAR_LIPOPROTEIN"/>
    <property type="match status" value="1"/>
</dbReference>
<dbReference type="PANTHER" id="PTHR43652">
    <property type="entry name" value="BASIC AMINO ACID ANTIPORTER YFCC-RELATED"/>
    <property type="match status" value="1"/>
</dbReference>
<reference evidence="10 11" key="1">
    <citation type="journal article" date="2019" name="Nat. Med.">
        <title>A library of human gut bacterial isolates paired with longitudinal multiomics data enables mechanistic microbiome research.</title>
        <authorList>
            <person name="Poyet M."/>
            <person name="Groussin M."/>
            <person name="Gibbons S.M."/>
            <person name="Avila-Pacheco J."/>
            <person name="Jiang X."/>
            <person name="Kearney S.M."/>
            <person name="Perrotta A.R."/>
            <person name="Berdy B."/>
            <person name="Zhao S."/>
            <person name="Lieberman T.D."/>
            <person name="Swanson P.K."/>
            <person name="Smith M."/>
            <person name="Roesemann S."/>
            <person name="Alexander J.E."/>
            <person name="Rich S.A."/>
            <person name="Livny J."/>
            <person name="Vlamakis H."/>
            <person name="Clish C."/>
            <person name="Bullock K."/>
            <person name="Deik A."/>
            <person name="Scott J."/>
            <person name="Pierce K.A."/>
            <person name="Xavier R.J."/>
            <person name="Alm E.J."/>
        </authorList>
    </citation>
    <scope>NUCLEOTIDE SEQUENCE [LARGE SCALE GENOMIC DNA]</scope>
    <source>
        <strain evidence="10 11">BIOML-A2</strain>
    </source>
</reference>
<keyword evidence="3 7" id="KW-0812">Transmembrane</keyword>
<feature type="transmembrane region" description="Helical" evidence="7">
    <location>
        <begin position="128"/>
        <end position="159"/>
    </location>
</feature>
<evidence type="ECO:0000259" key="8">
    <source>
        <dbReference type="Pfam" id="PF03600"/>
    </source>
</evidence>
<dbReference type="RefSeq" id="WP_009259607.1">
    <property type="nucleotide sequence ID" value="NZ_JADMVA010000012.1"/>
</dbReference>
<evidence type="ECO:0000256" key="7">
    <source>
        <dbReference type="SAM" id="Phobius"/>
    </source>
</evidence>
<keyword evidence="4" id="KW-0677">Repeat</keyword>
<keyword evidence="2" id="KW-0813">Transport</keyword>
<feature type="transmembrane region" description="Helical" evidence="7">
    <location>
        <begin position="12"/>
        <end position="31"/>
    </location>
</feature>
<dbReference type="CDD" id="cd01115">
    <property type="entry name" value="SLC13_permease"/>
    <property type="match status" value="1"/>
</dbReference>
<evidence type="ECO:0000256" key="4">
    <source>
        <dbReference type="ARBA" id="ARBA00022737"/>
    </source>
</evidence>
<dbReference type="AlphaFoldDB" id="A0A6I2R4K3"/>
<feature type="transmembrane region" description="Helical" evidence="7">
    <location>
        <begin position="323"/>
        <end position="352"/>
    </location>
</feature>
<feature type="domain" description="Citrate transporter-like" evidence="8">
    <location>
        <begin position="53"/>
        <end position="389"/>
    </location>
</feature>
<keyword evidence="5 7" id="KW-1133">Transmembrane helix</keyword>